<evidence type="ECO:0000313" key="11">
    <source>
        <dbReference type="EMBL" id="TDB96494.1"/>
    </source>
</evidence>
<dbReference type="Pfam" id="PF03572">
    <property type="entry name" value="Peptidase_S41"/>
    <property type="match status" value="1"/>
</dbReference>
<dbReference type="OrthoDB" id="9758793at2"/>
<dbReference type="Gene3D" id="3.90.226.10">
    <property type="entry name" value="2-enoyl-CoA Hydratase, Chain A, domain 1"/>
    <property type="match status" value="1"/>
</dbReference>
<dbReference type="Proteomes" id="UP000295157">
    <property type="component" value="Unassembled WGS sequence"/>
</dbReference>
<dbReference type="PIRSF" id="PIRSF036421">
    <property type="entry name" value="Tricorn_protease"/>
    <property type="match status" value="1"/>
</dbReference>
<dbReference type="InterPro" id="IPR036034">
    <property type="entry name" value="PDZ_sf"/>
</dbReference>
<dbReference type="SMART" id="SM00245">
    <property type="entry name" value="TSPc"/>
    <property type="match status" value="1"/>
</dbReference>
<dbReference type="CDD" id="cd10828">
    <property type="entry name" value="cpPDZ_Tricorn-protease"/>
    <property type="match status" value="1"/>
</dbReference>
<proteinExistence type="inferred from homology"/>
<keyword evidence="6" id="KW-0720">Serine protease</keyword>
<dbReference type="Gene3D" id="2.130.10.10">
    <property type="entry name" value="YVTN repeat-like/Quinoprotein amine dehydrogenase"/>
    <property type="match status" value="1"/>
</dbReference>
<dbReference type="SUPFAM" id="SSF50156">
    <property type="entry name" value="PDZ domain-like"/>
    <property type="match status" value="1"/>
</dbReference>
<evidence type="ECO:0000256" key="3">
    <source>
        <dbReference type="ARBA" id="ARBA00022490"/>
    </source>
</evidence>
<dbReference type="Gene3D" id="2.30.42.10">
    <property type="match status" value="1"/>
</dbReference>
<feature type="site" description="Transition state stabilizer; via amide nitrogen" evidence="8">
    <location>
        <position position="940"/>
    </location>
</feature>
<dbReference type="GO" id="GO:0008236">
    <property type="term" value="F:serine-type peptidase activity"/>
    <property type="evidence" value="ECO:0007669"/>
    <property type="project" value="UniProtKB-KW"/>
</dbReference>
<evidence type="ECO:0000256" key="9">
    <source>
        <dbReference type="SAM" id="MobiDB-lite"/>
    </source>
</evidence>
<evidence type="ECO:0000256" key="6">
    <source>
        <dbReference type="ARBA" id="ARBA00022825"/>
    </source>
</evidence>
<feature type="compositionally biased region" description="Basic and acidic residues" evidence="9">
    <location>
        <begin position="517"/>
        <end position="530"/>
    </location>
</feature>
<evidence type="ECO:0000313" key="12">
    <source>
        <dbReference type="Proteomes" id="UP000295157"/>
    </source>
</evidence>
<gene>
    <name evidence="11" type="ORF">E1267_40905</name>
</gene>
<dbReference type="InterPro" id="IPR028204">
    <property type="entry name" value="Tricorn_C1"/>
</dbReference>
<protein>
    <submittedName>
        <fullName evidence="11">Peptidase S41</fullName>
    </submittedName>
</protein>
<comment type="subcellular location">
    <subcellularLocation>
        <location evidence="1">Cytoplasm</location>
    </subcellularLocation>
</comment>
<feature type="active site" description="Charge relay system" evidence="7">
    <location>
        <position position="717"/>
    </location>
</feature>
<sequence>MTNGAYLRYPHLYGDVVTFVADDDVWLAPLTGGRAWRFTADRVPVSHPRFSPDGSRIAWTSGKEGAPEVFAAEIDGPEGERLTHWGNTTGVRGWTPDGDVLAVSPAGQSDHSRSWAYAVPLDGGPATRLPYGWVSDVAVNGAQVATVSSMWREPSQWKRYRGGTAGKIWVDAAGDGEFTRLFADSTAQYWSVGWVGDRIVFLADIDGVGNLHSARPDGSDLRKHSSHEEFYARHATGDGERVIYSHAGDLWLLESLDAEPYRLDVRLGGPRPGRARRPAPLRAGSFSPDGSGRASAVEIRGTAHWVTHRDGPAGVLRAEPGVRVRLPQALDSRGRAVWVSDAGGEDGLEVGTPGGEVRTLATGQLGRVLELAAAPDGRHVAVATHDGRLLVADLESGDLRELDRTTQGDVSSLTFSPDSGWLAWVHPHQPPLSQIKIGRVDGTSVIDVTPVRFADYDPVFTKDGRHLAFLSIRTFDPVYDVHGFDLSFPQGCRPYLVPLQAGTPSPFDPSLQGRGFNGEDDKPAKDDAAKDAAPPRTEVDPDGIASRVVPVPVPAAIYGNLRTAKDALLWLRHPLTGRLGDGTESENDTVLERYDLKKRAKAELGKEVRSFEVSGDGARLVTNGKNGLQTRAATEGDEVVTIDLDRVTVQIDPVAEWRQGFREAGRLMRDHFWREDMNGVDWQAVLDRYEPLIDRIGSHSELIDLLWEAQGELGTSHAYAAAAGGGSDPRRRQGLLGADLARDDDGVWRVTRILPGESSDPAARSPLLAPGIAVRPGDAITAVGGRPVDPVRGPLALLAGTADQPTELTIRPASGGEPRRVVVNPIADETQLRYHDWVEERRARVREASGGRLGYLHVPDMVASGWAQFHRDLRTEMARDGLIVDVRENSGGHLSELVLEKLSRKVSAWSLVRGYEPMRYPEDSPRGPIVTVTDEFAASDGDIVSAGIRNRGIGPLVGTRTWGGVIGIDSRYTLVDGTRVTQPRYSFWIEGPGWGVENYGVDPDIEVVITPQDRVAGRDPQLDKAIELAMAALEENPP</sequence>
<evidence type="ECO:0000256" key="7">
    <source>
        <dbReference type="PIRSR" id="PIRSR036421-1"/>
    </source>
</evidence>
<evidence type="ECO:0000256" key="2">
    <source>
        <dbReference type="ARBA" id="ARBA00008524"/>
    </source>
</evidence>
<feature type="domain" description="Tail specific protease" evidence="10">
    <location>
        <begin position="803"/>
        <end position="1008"/>
    </location>
</feature>
<dbReference type="PANTHER" id="PTHR43253:SF1">
    <property type="entry name" value="TRICORN PROTEASE HOMOLOG 2-RELATED"/>
    <property type="match status" value="1"/>
</dbReference>
<keyword evidence="4" id="KW-0645">Protease</keyword>
<dbReference type="AlphaFoldDB" id="A0A4R4MKV6"/>
<evidence type="ECO:0000256" key="4">
    <source>
        <dbReference type="ARBA" id="ARBA00022670"/>
    </source>
</evidence>
<dbReference type="Pfam" id="PF26550">
    <property type="entry name" value="Tricorn_2nd"/>
    <property type="match status" value="1"/>
</dbReference>
<accession>A0A4R4MKV6</accession>
<evidence type="ECO:0000259" key="10">
    <source>
        <dbReference type="SMART" id="SM00245"/>
    </source>
</evidence>
<dbReference type="EMBL" id="SMJZ01000289">
    <property type="protein sequence ID" value="TDB96494.1"/>
    <property type="molecule type" value="Genomic_DNA"/>
</dbReference>
<dbReference type="CDD" id="cd07562">
    <property type="entry name" value="Peptidase_S41_TRI"/>
    <property type="match status" value="1"/>
</dbReference>
<feature type="non-terminal residue" evidence="11">
    <location>
        <position position="1038"/>
    </location>
</feature>
<dbReference type="PANTHER" id="PTHR43253">
    <property type="entry name" value="TRICORN PROTEASE HOMOLOG 2-RELATED"/>
    <property type="match status" value="1"/>
</dbReference>
<dbReference type="RefSeq" id="WP_132341243.1">
    <property type="nucleotide sequence ID" value="NZ_SMJZ01000289.1"/>
</dbReference>
<name>A0A4R4MKV6_9ACTN</name>
<dbReference type="Pfam" id="PF26549">
    <property type="entry name" value="Tricorn_N"/>
    <property type="match status" value="1"/>
</dbReference>
<organism evidence="11 12">
    <name type="scientific">Nonomuraea longispora</name>
    <dbReference type="NCBI Taxonomy" id="1848320"/>
    <lineage>
        <taxon>Bacteria</taxon>
        <taxon>Bacillati</taxon>
        <taxon>Actinomycetota</taxon>
        <taxon>Actinomycetes</taxon>
        <taxon>Streptosporangiales</taxon>
        <taxon>Streptosporangiaceae</taxon>
        <taxon>Nonomuraea</taxon>
    </lineage>
</organism>
<dbReference type="Pfam" id="PF14684">
    <property type="entry name" value="Tricorn_C1"/>
    <property type="match status" value="1"/>
</dbReference>
<keyword evidence="3" id="KW-0963">Cytoplasm</keyword>
<comment type="similarity">
    <text evidence="2">Belongs to the peptidase S41B family.</text>
</comment>
<feature type="region of interest" description="Disordered" evidence="9">
    <location>
        <begin position="272"/>
        <end position="294"/>
    </location>
</feature>
<keyword evidence="12" id="KW-1185">Reference proteome</keyword>
<dbReference type="GO" id="GO:0005737">
    <property type="term" value="C:cytoplasm"/>
    <property type="evidence" value="ECO:0007669"/>
    <property type="project" value="UniProtKB-SubCell"/>
</dbReference>
<evidence type="ECO:0000256" key="1">
    <source>
        <dbReference type="ARBA" id="ARBA00004496"/>
    </source>
</evidence>
<evidence type="ECO:0000256" key="5">
    <source>
        <dbReference type="ARBA" id="ARBA00022801"/>
    </source>
</evidence>
<dbReference type="Gene3D" id="2.120.10.60">
    <property type="entry name" value="Tricorn protease N-terminal domain"/>
    <property type="match status" value="1"/>
</dbReference>
<feature type="region of interest" description="Disordered" evidence="9">
    <location>
        <begin position="503"/>
        <end position="544"/>
    </location>
</feature>
<dbReference type="InterPro" id="IPR005151">
    <property type="entry name" value="Tail-specific_protease"/>
</dbReference>
<dbReference type="GO" id="GO:0006508">
    <property type="term" value="P:proteolysis"/>
    <property type="evidence" value="ECO:0007669"/>
    <property type="project" value="UniProtKB-KW"/>
</dbReference>
<evidence type="ECO:0000256" key="8">
    <source>
        <dbReference type="PIRSR" id="PIRSR036421-3"/>
    </source>
</evidence>
<feature type="active site" description="Charge relay system" evidence="7">
    <location>
        <position position="997"/>
    </location>
</feature>
<comment type="caution">
    <text evidence="11">The sequence shown here is derived from an EMBL/GenBank/DDBJ whole genome shotgun (WGS) entry which is preliminary data.</text>
</comment>
<keyword evidence="5" id="KW-0378">Hydrolase</keyword>
<reference evidence="11 12" key="1">
    <citation type="submission" date="2019-02" db="EMBL/GenBank/DDBJ databases">
        <title>Draft genome sequences of novel Actinobacteria.</title>
        <authorList>
            <person name="Sahin N."/>
            <person name="Ay H."/>
            <person name="Saygin H."/>
        </authorList>
    </citation>
    <scope>NUCLEOTIDE SEQUENCE [LARGE SCALE GENOMIC DNA]</scope>
    <source>
        <strain evidence="11 12">KC201</strain>
    </source>
</reference>
<dbReference type="SUPFAM" id="SSF69304">
    <property type="entry name" value="Tricorn protease N-terminal domain"/>
    <property type="match status" value="2"/>
</dbReference>
<dbReference type="Pfam" id="PF14685">
    <property type="entry name" value="PDZ_Tricorn"/>
    <property type="match status" value="1"/>
</dbReference>
<dbReference type="InterPro" id="IPR012393">
    <property type="entry name" value="Tricorn_protease"/>
</dbReference>
<dbReference type="InterPro" id="IPR015943">
    <property type="entry name" value="WD40/YVTN_repeat-like_dom_sf"/>
</dbReference>
<feature type="active site" description="Nucleophile" evidence="7">
    <location>
        <position position="939"/>
    </location>
</feature>
<dbReference type="Gene3D" id="3.30.750.44">
    <property type="match status" value="1"/>
</dbReference>
<dbReference type="InterPro" id="IPR029045">
    <property type="entry name" value="ClpP/crotonase-like_dom_sf"/>
</dbReference>
<dbReference type="SUPFAM" id="SSF52096">
    <property type="entry name" value="ClpP/crotonase"/>
    <property type="match status" value="1"/>
</dbReference>
<dbReference type="InterPro" id="IPR029414">
    <property type="entry name" value="Tricorn_PDZ"/>
</dbReference>